<dbReference type="AlphaFoldDB" id="A0A0K6GCZ2"/>
<evidence type="ECO:0000313" key="3">
    <source>
        <dbReference type="Proteomes" id="UP000044841"/>
    </source>
</evidence>
<evidence type="ECO:0000259" key="1">
    <source>
        <dbReference type="Pfam" id="PF25808"/>
    </source>
</evidence>
<feature type="domain" description="LAA1-like C-terminal TPR repeats" evidence="1">
    <location>
        <begin position="23"/>
        <end position="114"/>
    </location>
</feature>
<accession>A0A0K6GCZ2</accession>
<dbReference type="InterPro" id="IPR057981">
    <property type="entry name" value="TPR_LAA1-like_C"/>
</dbReference>
<dbReference type="EMBL" id="CYGV01001691">
    <property type="protein sequence ID" value="CUA76458.1"/>
    <property type="molecule type" value="Genomic_DNA"/>
</dbReference>
<evidence type="ECO:0000313" key="2">
    <source>
        <dbReference type="EMBL" id="CUA76458.1"/>
    </source>
</evidence>
<proteinExistence type="predicted"/>
<reference evidence="2 3" key="1">
    <citation type="submission" date="2015-07" db="EMBL/GenBank/DDBJ databases">
        <authorList>
            <person name="Noorani M."/>
        </authorList>
    </citation>
    <scope>NUCLEOTIDE SEQUENCE [LARGE SCALE GENOMIC DNA]</scope>
    <source>
        <strain evidence="2">BBA 69670</strain>
    </source>
</reference>
<keyword evidence="3" id="KW-1185">Reference proteome</keyword>
<sequence>MFVVNCTGEDKAGQAACLPVLDEIFRAFMAFFSHTSEVNRPRVLGALMPPITSLLQTGDEETGNIHKVAVMQLLAFASTAPTAFKEAAGRMNQEQRELMEASIRQAVADQSKGNVQAATNKPSIALRSF</sequence>
<dbReference type="Pfam" id="PF25808">
    <property type="entry name" value="TPR_LAA1_C"/>
    <property type="match status" value="1"/>
</dbReference>
<dbReference type="Proteomes" id="UP000044841">
    <property type="component" value="Unassembled WGS sequence"/>
</dbReference>
<protein>
    <recommendedName>
        <fullName evidence="1">LAA1-like C-terminal TPR repeats domain-containing protein</fullName>
    </recommendedName>
</protein>
<organism evidence="2 3">
    <name type="scientific">Rhizoctonia solani</name>
    <dbReference type="NCBI Taxonomy" id="456999"/>
    <lineage>
        <taxon>Eukaryota</taxon>
        <taxon>Fungi</taxon>
        <taxon>Dikarya</taxon>
        <taxon>Basidiomycota</taxon>
        <taxon>Agaricomycotina</taxon>
        <taxon>Agaricomycetes</taxon>
        <taxon>Cantharellales</taxon>
        <taxon>Ceratobasidiaceae</taxon>
        <taxon>Rhizoctonia</taxon>
    </lineage>
</organism>
<gene>
    <name evidence="2" type="ORF">RSOLAG22IIIB_12301</name>
</gene>
<name>A0A0K6GCZ2_9AGAM</name>